<sequence length="483" mass="55621">MQPIQYLNNARLATLLHRYKELNIKKMLQKSKIFYNNECLRLNLLPSYARGRLRELNFNATKAKQVKILGRSIIRDEIRKLYQHIYTIDLQLKTIYNSLHRRMTALEFDECMRDLHGTINFHRSRQYRKLHDKIKKLKFITHRVNNNIILSNQSVFSQLNNDQLVVDSNIFSNNELSLLQKGFKFNPPQSSKKQQLRNLELLGVESESILQSIPLENTEEIRSSLKVLLKKEKEAICNNRKGYHRNPLNEYKDTIKSIDKKISENNLTVTKADKGSTVVVLHTQDYHQKVTNFILDNQFLTKSVNINTFTTKVRTAINKITEVFDNTTKKKLLPSKANVPRLYGLMKIHKTDVFENIPIRPVVSFTDSPTHALASHLNKFLKTFYNNKFDYVVSNNLSLTNKITEVNLSDLTPLQDMSYLDTVVLCPLGPLVVVCAVGGGGALLGGCCWAEQSEEKVGSTVLFRIFDLKQIINTCKILSFNES</sequence>
<dbReference type="GeneID" id="126883415"/>
<protein>
    <submittedName>
        <fullName evidence="1">Uncharacterized protein</fullName>
    </submittedName>
</protein>
<keyword evidence="2" id="KW-1185">Reference proteome</keyword>
<evidence type="ECO:0000313" key="2">
    <source>
        <dbReference type="Proteomes" id="UP001652700"/>
    </source>
</evidence>
<evidence type="ECO:0000313" key="1">
    <source>
        <dbReference type="EnsemblMetazoa" id="XP_050504918.1"/>
    </source>
</evidence>
<name>A0ABM5K3Z8_DIAVI</name>
<proteinExistence type="predicted"/>
<dbReference type="EnsemblMetazoa" id="XM_050648961.1">
    <property type="protein sequence ID" value="XP_050504918.1"/>
    <property type="gene ID" value="LOC126883415"/>
</dbReference>
<organism evidence="1 2">
    <name type="scientific">Diabrotica virgifera virgifera</name>
    <name type="common">western corn rootworm</name>
    <dbReference type="NCBI Taxonomy" id="50390"/>
    <lineage>
        <taxon>Eukaryota</taxon>
        <taxon>Metazoa</taxon>
        <taxon>Ecdysozoa</taxon>
        <taxon>Arthropoda</taxon>
        <taxon>Hexapoda</taxon>
        <taxon>Insecta</taxon>
        <taxon>Pterygota</taxon>
        <taxon>Neoptera</taxon>
        <taxon>Endopterygota</taxon>
        <taxon>Coleoptera</taxon>
        <taxon>Polyphaga</taxon>
        <taxon>Cucujiformia</taxon>
        <taxon>Chrysomeloidea</taxon>
        <taxon>Chrysomelidae</taxon>
        <taxon>Galerucinae</taxon>
        <taxon>Diabroticina</taxon>
        <taxon>Diabroticites</taxon>
        <taxon>Diabrotica</taxon>
    </lineage>
</organism>
<accession>A0ABM5K3Z8</accession>
<dbReference type="RefSeq" id="XP_050504918.1">
    <property type="nucleotide sequence ID" value="XM_050648961.1"/>
</dbReference>
<reference evidence="1" key="1">
    <citation type="submission" date="2025-05" db="UniProtKB">
        <authorList>
            <consortium name="EnsemblMetazoa"/>
        </authorList>
    </citation>
    <scope>IDENTIFICATION</scope>
</reference>
<dbReference type="Proteomes" id="UP001652700">
    <property type="component" value="Unplaced"/>
</dbReference>